<protein>
    <submittedName>
        <fullName evidence="1">Uncharacterized protein</fullName>
    </submittedName>
</protein>
<evidence type="ECO:0000313" key="1">
    <source>
        <dbReference type="EMBL" id="KZW04046.1"/>
    </source>
</evidence>
<dbReference type="OrthoDB" id="10008801at2759"/>
<dbReference type="EMBL" id="KV425882">
    <property type="protein sequence ID" value="KZW04046.1"/>
    <property type="molecule type" value="Genomic_DNA"/>
</dbReference>
<dbReference type="AlphaFoldDB" id="A0A165QTE4"/>
<gene>
    <name evidence="1" type="ORF">EXIGLDRAFT_758349</name>
</gene>
<accession>A0A165QTE4</accession>
<proteinExistence type="predicted"/>
<reference evidence="1 2" key="1">
    <citation type="journal article" date="2016" name="Mol. Biol. Evol.">
        <title>Comparative Genomics of Early-Diverging Mushroom-Forming Fungi Provides Insights into the Origins of Lignocellulose Decay Capabilities.</title>
        <authorList>
            <person name="Nagy L.G."/>
            <person name="Riley R."/>
            <person name="Tritt A."/>
            <person name="Adam C."/>
            <person name="Daum C."/>
            <person name="Floudas D."/>
            <person name="Sun H."/>
            <person name="Yadav J.S."/>
            <person name="Pangilinan J."/>
            <person name="Larsson K.H."/>
            <person name="Matsuura K."/>
            <person name="Barry K."/>
            <person name="Labutti K."/>
            <person name="Kuo R."/>
            <person name="Ohm R.A."/>
            <person name="Bhattacharya S.S."/>
            <person name="Shirouzu T."/>
            <person name="Yoshinaga Y."/>
            <person name="Martin F.M."/>
            <person name="Grigoriev I.V."/>
            <person name="Hibbett D.S."/>
        </authorList>
    </citation>
    <scope>NUCLEOTIDE SEQUENCE [LARGE SCALE GENOMIC DNA]</scope>
    <source>
        <strain evidence="1 2">HHB12029</strain>
    </source>
</reference>
<dbReference type="STRING" id="1314781.A0A165QTE4"/>
<dbReference type="Proteomes" id="UP000077266">
    <property type="component" value="Unassembled WGS sequence"/>
</dbReference>
<dbReference type="InParanoid" id="A0A165QTE4"/>
<organism evidence="1 2">
    <name type="scientific">Exidia glandulosa HHB12029</name>
    <dbReference type="NCBI Taxonomy" id="1314781"/>
    <lineage>
        <taxon>Eukaryota</taxon>
        <taxon>Fungi</taxon>
        <taxon>Dikarya</taxon>
        <taxon>Basidiomycota</taxon>
        <taxon>Agaricomycotina</taxon>
        <taxon>Agaricomycetes</taxon>
        <taxon>Auriculariales</taxon>
        <taxon>Exidiaceae</taxon>
        <taxon>Exidia</taxon>
    </lineage>
</organism>
<keyword evidence="2" id="KW-1185">Reference proteome</keyword>
<name>A0A165QTE4_EXIGL</name>
<sequence>MWRLSRAASRAILAHTPTLPATVSRARLLSSTRPTGAAEDPSSFIANFKHSPLFRQLADKPEALQALSELAELIKSKGWNLKSNEAPSPITIMRIVSDKEFRAAASKVIDELQKAGVDFKPENALELLTGQSSKDDGGEKKS</sequence>
<evidence type="ECO:0000313" key="2">
    <source>
        <dbReference type="Proteomes" id="UP000077266"/>
    </source>
</evidence>